<sequence length="48" mass="5175">MKIRQSQTIAMPRLRRVASRITTIAPMATNSSVAEASSVRGGRTTMAL</sequence>
<dbReference type="AlphaFoldDB" id="A0AAW9SJY6"/>
<dbReference type="Proteomes" id="UP001428774">
    <property type="component" value="Unassembled WGS sequence"/>
</dbReference>
<dbReference type="EMBL" id="JBDNCH010000001">
    <property type="protein sequence ID" value="MEN9059747.1"/>
    <property type="molecule type" value="Genomic_DNA"/>
</dbReference>
<accession>A0AAW9SJY6</accession>
<reference evidence="1 2" key="1">
    <citation type="submission" date="2024-05" db="EMBL/GenBank/DDBJ databases">
        <title>Genome sequence of Ponticoccus litoralis KCCM 90028.</title>
        <authorList>
            <person name="Kim J.M."/>
            <person name="Lee J.K."/>
            <person name="Choi B.J."/>
            <person name="Bayburt H."/>
            <person name="Baek J.H."/>
            <person name="Jeon C.O."/>
        </authorList>
    </citation>
    <scope>NUCLEOTIDE SEQUENCE [LARGE SCALE GENOMIC DNA]</scope>
    <source>
        <strain evidence="1 2">KCCM 90028</strain>
    </source>
</reference>
<comment type="caution">
    <text evidence="1">The sequence shown here is derived from an EMBL/GenBank/DDBJ whole genome shotgun (WGS) entry which is preliminary data.</text>
</comment>
<organism evidence="1 2">
    <name type="scientific">Ponticoccus litoralis</name>
    <dbReference type="NCBI Taxonomy" id="422297"/>
    <lineage>
        <taxon>Bacteria</taxon>
        <taxon>Pseudomonadati</taxon>
        <taxon>Pseudomonadota</taxon>
        <taxon>Alphaproteobacteria</taxon>
        <taxon>Rhodobacterales</taxon>
        <taxon>Roseobacteraceae</taxon>
        <taxon>Ponticoccus</taxon>
    </lineage>
</organism>
<evidence type="ECO:0000313" key="1">
    <source>
        <dbReference type="EMBL" id="MEN9059747.1"/>
    </source>
</evidence>
<gene>
    <name evidence="1" type="ORF">ABFB10_00525</name>
</gene>
<name>A0AAW9SJY6_9RHOB</name>
<dbReference type="RefSeq" id="WP_347164889.1">
    <property type="nucleotide sequence ID" value="NZ_JBDNCH010000001.1"/>
</dbReference>
<keyword evidence="2" id="KW-1185">Reference proteome</keyword>
<evidence type="ECO:0000313" key="2">
    <source>
        <dbReference type="Proteomes" id="UP001428774"/>
    </source>
</evidence>
<proteinExistence type="predicted"/>
<protein>
    <submittedName>
        <fullName evidence="1">Uncharacterized protein</fullName>
    </submittedName>
</protein>